<dbReference type="Gene3D" id="1.10.150.20">
    <property type="entry name" value="5' to 3' exonuclease, C-terminal subdomain"/>
    <property type="match status" value="2"/>
</dbReference>
<feature type="binding site" evidence="15">
    <location>
        <begin position="102"/>
        <end position="103"/>
    </location>
    <ligand>
        <name>NAD(+)</name>
        <dbReference type="ChEBI" id="CHEBI:57540"/>
    </ligand>
</feature>
<keyword evidence="11 15" id="KW-0234">DNA repair</keyword>
<evidence type="ECO:0000259" key="18">
    <source>
        <dbReference type="PROSITE" id="PS50172"/>
    </source>
</evidence>
<feature type="binding site" evidence="15">
    <location>
        <position position="309"/>
    </location>
    <ligand>
        <name>NAD(+)</name>
        <dbReference type="ChEBI" id="CHEBI:57540"/>
    </ligand>
</feature>
<feature type="binding site" evidence="15">
    <location>
        <position position="430"/>
    </location>
    <ligand>
        <name>Zn(2+)</name>
        <dbReference type="ChEBI" id="CHEBI:29105"/>
    </ligand>
</feature>
<feature type="domain" description="BRCT" evidence="18">
    <location>
        <begin position="608"/>
        <end position="687"/>
    </location>
</feature>
<keyword evidence="10 15" id="KW-0520">NAD</keyword>
<evidence type="ECO:0000256" key="1">
    <source>
        <dbReference type="ARBA" id="ARBA00004067"/>
    </source>
</evidence>
<dbReference type="AlphaFoldDB" id="A0A1J0AC10"/>
<dbReference type="NCBIfam" id="TIGR00575">
    <property type="entry name" value="dnlj"/>
    <property type="match status" value="1"/>
</dbReference>
<dbReference type="FunFam" id="3.30.470.30:FF:000001">
    <property type="entry name" value="DNA ligase"/>
    <property type="match status" value="1"/>
</dbReference>
<comment type="function">
    <text evidence="1 15">DNA ligase that catalyzes the formation of phosphodiester linkages between 5'-phosphoryl and 3'-hydroxyl groups in double-stranded DNA using NAD as a coenzyme and as the energy source for the reaction. It is essential for DNA replication and repair of damaged DNA.</text>
</comment>
<keyword evidence="9 15" id="KW-0460">Magnesium</keyword>
<organism evidence="19 20">
    <name type="scientific">Gloeomargarita lithophora Alchichica-D10</name>
    <dbReference type="NCBI Taxonomy" id="1188229"/>
    <lineage>
        <taxon>Bacteria</taxon>
        <taxon>Bacillati</taxon>
        <taxon>Cyanobacteriota</taxon>
        <taxon>Cyanophyceae</taxon>
        <taxon>Gloeomargaritales</taxon>
        <taxon>Gloeomargaritaceae</taxon>
        <taxon>Gloeomargarita</taxon>
    </lineage>
</organism>
<dbReference type="Pfam" id="PF12826">
    <property type="entry name" value="HHH_2"/>
    <property type="match status" value="1"/>
</dbReference>
<dbReference type="SUPFAM" id="SSF47781">
    <property type="entry name" value="RuvA domain 2-like"/>
    <property type="match status" value="1"/>
</dbReference>
<dbReference type="Gene3D" id="1.10.287.610">
    <property type="entry name" value="Helix hairpin bin"/>
    <property type="match status" value="1"/>
</dbReference>
<dbReference type="Pfam" id="PF03120">
    <property type="entry name" value="OB_DNA_ligase"/>
    <property type="match status" value="1"/>
</dbReference>
<feature type="binding site" evidence="15">
    <location>
        <position position="450"/>
    </location>
    <ligand>
        <name>Zn(2+)</name>
        <dbReference type="ChEBI" id="CHEBI:29105"/>
    </ligand>
</feature>
<evidence type="ECO:0000256" key="4">
    <source>
        <dbReference type="ARBA" id="ARBA00022598"/>
    </source>
</evidence>
<evidence type="ECO:0000256" key="9">
    <source>
        <dbReference type="ARBA" id="ARBA00022842"/>
    </source>
</evidence>
<evidence type="ECO:0000256" key="6">
    <source>
        <dbReference type="ARBA" id="ARBA00022723"/>
    </source>
</evidence>
<evidence type="ECO:0000256" key="15">
    <source>
        <dbReference type="HAMAP-Rule" id="MF_01588"/>
    </source>
</evidence>
<gene>
    <name evidence="19" type="primary">ligB</name>
    <name evidence="15" type="synonym">ligA</name>
    <name evidence="19" type="ORF">GlitD10_1146</name>
</gene>
<dbReference type="PROSITE" id="PS50172">
    <property type="entry name" value="BRCT"/>
    <property type="match status" value="1"/>
</dbReference>
<dbReference type="Gene3D" id="3.40.50.10190">
    <property type="entry name" value="BRCT domain"/>
    <property type="match status" value="1"/>
</dbReference>
<dbReference type="InterPro" id="IPR004149">
    <property type="entry name" value="Znf_DNAligase_C4"/>
</dbReference>
<feature type="binding site" evidence="15">
    <location>
        <position position="333"/>
    </location>
    <ligand>
        <name>NAD(+)</name>
        <dbReference type="ChEBI" id="CHEBI:57540"/>
    </ligand>
</feature>
<dbReference type="GO" id="GO:0003911">
    <property type="term" value="F:DNA ligase (NAD+) activity"/>
    <property type="evidence" value="ECO:0007669"/>
    <property type="project" value="UniProtKB-UniRule"/>
</dbReference>
<keyword evidence="20" id="KW-1185">Reference proteome</keyword>
<comment type="similarity">
    <text evidence="14 15">Belongs to the NAD-dependent DNA ligase family. LigA subfamily.</text>
</comment>
<comment type="cofactor">
    <cofactor evidence="15">
        <name>Mg(2+)</name>
        <dbReference type="ChEBI" id="CHEBI:18420"/>
    </cofactor>
    <cofactor evidence="15">
        <name>Mn(2+)</name>
        <dbReference type="ChEBI" id="CHEBI:29035"/>
    </cofactor>
</comment>
<dbReference type="InterPro" id="IPR018239">
    <property type="entry name" value="DNA_ligase_AS"/>
</dbReference>
<dbReference type="InterPro" id="IPR033136">
    <property type="entry name" value="DNA_ligase_CS"/>
</dbReference>
<keyword evidence="4 15" id="KW-0436">Ligase</keyword>
<feature type="active site" description="N6-AMP-lysine intermediate" evidence="15">
    <location>
        <position position="137"/>
    </location>
</feature>
<dbReference type="CDD" id="cd17748">
    <property type="entry name" value="BRCT_DNA_ligase_like"/>
    <property type="match status" value="1"/>
</dbReference>
<proteinExistence type="inferred from homology"/>
<keyword evidence="8 15" id="KW-0862">Zinc</keyword>
<dbReference type="EC" id="6.5.1.2" evidence="2 15"/>
<dbReference type="FunFam" id="1.10.150.20:FF:000007">
    <property type="entry name" value="DNA ligase"/>
    <property type="match status" value="1"/>
</dbReference>
<evidence type="ECO:0000256" key="3">
    <source>
        <dbReference type="ARBA" id="ARBA00013308"/>
    </source>
</evidence>
<dbReference type="Gene3D" id="3.30.470.30">
    <property type="entry name" value="DNA ligase/mRNA capping enzyme"/>
    <property type="match status" value="1"/>
</dbReference>
<evidence type="ECO:0000256" key="16">
    <source>
        <dbReference type="RuleBase" id="RU000618"/>
    </source>
</evidence>
<feature type="binding site" evidence="15">
    <location>
        <position position="158"/>
    </location>
    <ligand>
        <name>NAD(+)</name>
        <dbReference type="ChEBI" id="CHEBI:57540"/>
    </ligand>
</feature>
<dbReference type="Gene3D" id="2.40.50.140">
    <property type="entry name" value="Nucleic acid-binding proteins"/>
    <property type="match status" value="1"/>
</dbReference>
<dbReference type="CDD" id="cd00114">
    <property type="entry name" value="LIGANc"/>
    <property type="match status" value="1"/>
</dbReference>
<dbReference type="InterPro" id="IPR041663">
    <property type="entry name" value="DisA/LigA_HHH"/>
</dbReference>
<evidence type="ECO:0000256" key="13">
    <source>
        <dbReference type="ARBA" id="ARBA00034005"/>
    </source>
</evidence>
<dbReference type="PIRSF" id="PIRSF001604">
    <property type="entry name" value="LigA"/>
    <property type="match status" value="1"/>
</dbReference>
<keyword evidence="7 15" id="KW-0227">DNA damage</keyword>
<comment type="catalytic activity">
    <reaction evidence="13 15 16">
        <text>NAD(+) + (deoxyribonucleotide)n-3'-hydroxyl + 5'-phospho-(deoxyribonucleotide)m = (deoxyribonucleotide)n+m + AMP + beta-nicotinamide D-nucleotide.</text>
        <dbReference type="EC" id="6.5.1.2"/>
    </reaction>
</comment>
<feature type="binding site" evidence="15">
    <location>
        <position position="427"/>
    </location>
    <ligand>
        <name>Zn(2+)</name>
        <dbReference type="ChEBI" id="CHEBI:29105"/>
    </ligand>
</feature>
<dbReference type="InterPro" id="IPR004150">
    <property type="entry name" value="NAD_DNA_ligase_OB"/>
</dbReference>
<dbReference type="STRING" id="1188229.GlitD10_1146"/>
<evidence type="ECO:0000256" key="2">
    <source>
        <dbReference type="ARBA" id="ARBA00012722"/>
    </source>
</evidence>
<dbReference type="Pfam" id="PF00533">
    <property type="entry name" value="BRCT"/>
    <property type="match status" value="1"/>
</dbReference>
<feature type="region of interest" description="Disordered" evidence="17">
    <location>
        <begin position="1"/>
        <end position="23"/>
    </location>
</feature>
<evidence type="ECO:0000256" key="5">
    <source>
        <dbReference type="ARBA" id="ARBA00022705"/>
    </source>
</evidence>
<accession>A0A1J0AC10</accession>
<feature type="binding site" evidence="15">
    <location>
        <begin position="53"/>
        <end position="57"/>
    </location>
    <ligand>
        <name>NAD(+)</name>
        <dbReference type="ChEBI" id="CHEBI:57540"/>
    </ligand>
</feature>
<dbReference type="SUPFAM" id="SSF50249">
    <property type="entry name" value="Nucleic acid-binding proteins"/>
    <property type="match status" value="1"/>
</dbReference>
<dbReference type="HAMAP" id="MF_01588">
    <property type="entry name" value="DNA_ligase_A"/>
    <property type="match status" value="1"/>
</dbReference>
<dbReference type="GO" id="GO:0005829">
    <property type="term" value="C:cytosol"/>
    <property type="evidence" value="ECO:0007669"/>
    <property type="project" value="TreeGrafter"/>
</dbReference>
<dbReference type="Pfam" id="PF01653">
    <property type="entry name" value="DNA_ligase_aden"/>
    <property type="match status" value="1"/>
</dbReference>
<dbReference type="SMART" id="SM00292">
    <property type="entry name" value="BRCT"/>
    <property type="match status" value="1"/>
</dbReference>
<dbReference type="InterPro" id="IPR013839">
    <property type="entry name" value="DNAligase_adenylation"/>
</dbReference>
<dbReference type="Pfam" id="PF14520">
    <property type="entry name" value="HHH_5"/>
    <property type="match status" value="1"/>
</dbReference>
<dbReference type="InterPro" id="IPR001357">
    <property type="entry name" value="BRCT_dom"/>
</dbReference>
<sequence>MAQASGMDGRQGTLPLAGAHNSQRDAKRLRELRELLHKAAHAYYVLDRPIMADEIYDQLYQELLDLERQYPEWITPDSPTQRVGGAPSQEFLSIAHPTPLYSLDNAFDPADMQSWQDRWQKLWPGELPADLYICELKIDGLALNLFYEQGMLVWAATRGDGVTGEEITANVRTIRTIPLRLQTSQPPAQVEIRGEAFLPQPVFLQLNQERQERGEPAFANPRNAAAGTLRQLDPRIVAQRRLDFFAYGVGSGLDLTSQQETLKLLSQWGFRTNSHSQVCPDLSAVQKYYQIWDKKRQELPYGTDGVAVKINALAMQAELGFTQKSPRWAIAWKFPAETGVATVVGVTVQVGRTGVLTPVAALTPVRLAGTQVTRATLHNAQRIDELNLHIGDRVVVRKAGDIIPEVVQVLGELRPGDAPAYYLPSHCPECGEPVVQTEQEAATRCVNRRCPGIVREQINHWASRDALDIRGLGGKAAQKLVSLGWVTTVADLYDLTEARLASLERWGAKSAANLITALDQSRQQSWPRVLYGLGVRHVGAGTAALLATHFPSATAVQAASLEELCAIVGIGPEIAQAVQVWFADAENQALLARLQQAGLQLSHDPVAPTTGTLSGKILVLTGSLPNLTRPQAKALIERAGGKVGASVTSRTAYVVVGAEAGAKLERAVALGVPLLSEAELVALAGEG</sequence>
<keyword evidence="6 15" id="KW-0479">Metal-binding</keyword>
<evidence type="ECO:0000256" key="8">
    <source>
        <dbReference type="ARBA" id="ARBA00022833"/>
    </source>
</evidence>
<dbReference type="InterPro" id="IPR012340">
    <property type="entry name" value="NA-bd_OB-fold"/>
</dbReference>
<dbReference type="InterPro" id="IPR001679">
    <property type="entry name" value="DNA_ligase"/>
</dbReference>
<evidence type="ECO:0000256" key="12">
    <source>
        <dbReference type="ARBA" id="ARBA00023211"/>
    </source>
</evidence>
<feature type="binding site" evidence="15">
    <location>
        <position position="195"/>
    </location>
    <ligand>
        <name>NAD(+)</name>
        <dbReference type="ChEBI" id="CHEBI:57540"/>
    </ligand>
</feature>
<dbReference type="SUPFAM" id="SSF52113">
    <property type="entry name" value="BRCT domain"/>
    <property type="match status" value="1"/>
</dbReference>
<dbReference type="PROSITE" id="PS01056">
    <property type="entry name" value="DNA_LIGASE_N2"/>
    <property type="match status" value="1"/>
</dbReference>
<dbReference type="InterPro" id="IPR013840">
    <property type="entry name" value="DNAligase_N"/>
</dbReference>
<dbReference type="PROSITE" id="PS01055">
    <property type="entry name" value="DNA_LIGASE_N1"/>
    <property type="match status" value="1"/>
</dbReference>
<dbReference type="Gene3D" id="6.20.10.30">
    <property type="match status" value="1"/>
</dbReference>
<dbReference type="PANTHER" id="PTHR23389">
    <property type="entry name" value="CHROMOSOME TRANSMISSION FIDELITY FACTOR 18"/>
    <property type="match status" value="1"/>
</dbReference>
<dbReference type="NCBIfam" id="NF005932">
    <property type="entry name" value="PRK07956.1"/>
    <property type="match status" value="1"/>
</dbReference>
<dbReference type="KEGG" id="glt:GlitD10_1146"/>
<feature type="binding site" evidence="15">
    <location>
        <position position="135"/>
    </location>
    <ligand>
        <name>NAD(+)</name>
        <dbReference type="ChEBI" id="CHEBI:57540"/>
    </ligand>
</feature>
<dbReference type="Pfam" id="PF22745">
    <property type="entry name" value="Nlig-Ia"/>
    <property type="match status" value="1"/>
</dbReference>
<feature type="binding site" evidence="15">
    <location>
        <position position="445"/>
    </location>
    <ligand>
        <name>Zn(2+)</name>
        <dbReference type="ChEBI" id="CHEBI:29105"/>
    </ligand>
</feature>
<keyword evidence="12 15" id="KW-0464">Manganese</keyword>
<dbReference type="EMBL" id="CP017675">
    <property type="protein sequence ID" value="APB33466.1"/>
    <property type="molecule type" value="Genomic_DNA"/>
</dbReference>
<dbReference type="Pfam" id="PF03119">
    <property type="entry name" value="DNA_ligase_ZBD"/>
    <property type="match status" value="1"/>
</dbReference>
<keyword evidence="5 15" id="KW-0235">DNA replication</keyword>
<dbReference type="InterPro" id="IPR036420">
    <property type="entry name" value="BRCT_dom_sf"/>
</dbReference>
<evidence type="ECO:0000256" key="17">
    <source>
        <dbReference type="SAM" id="MobiDB-lite"/>
    </source>
</evidence>
<dbReference type="FunFam" id="1.10.150.20:FF:000006">
    <property type="entry name" value="DNA ligase"/>
    <property type="match status" value="1"/>
</dbReference>
<dbReference type="PANTHER" id="PTHR23389:SF9">
    <property type="entry name" value="DNA LIGASE"/>
    <property type="match status" value="1"/>
</dbReference>
<evidence type="ECO:0000256" key="7">
    <source>
        <dbReference type="ARBA" id="ARBA00022763"/>
    </source>
</evidence>
<reference evidence="19 20" key="1">
    <citation type="submission" date="2016-10" db="EMBL/GenBank/DDBJ databases">
        <title>Description of Gloeomargarita lithophora gen. nov., sp. nov., a thylakoid-bearing basal-branching cyanobacterium with intracellular carbonates, and proposal for Gloeomargaritales ord. nov.</title>
        <authorList>
            <person name="Moreira D."/>
            <person name="Tavera R."/>
            <person name="Benzerara K."/>
            <person name="Skouri-Panet F."/>
            <person name="Couradeau E."/>
            <person name="Gerard E."/>
            <person name="Loussert C."/>
            <person name="Novelo E."/>
            <person name="Zivanovic Y."/>
            <person name="Lopez-Garcia P."/>
        </authorList>
    </citation>
    <scope>NUCLEOTIDE SEQUENCE [LARGE SCALE GENOMIC DNA]</scope>
    <source>
        <strain evidence="19 20">D10</strain>
    </source>
</reference>
<dbReference type="InterPro" id="IPR010994">
    <property type="entry name" value="RuvA_2-like"/>
</dbReference>
<evidence type="ECO:0000313" key="19">
    <source>
        <dbReference type="EMBL" id="APB33466.1"/>
    </source>
</evidence>
<dbReference type="Proteomes" id="UP000180235">
    <property type="component" value="Chromosome"/>
</dbReference>
<evidence type="ECO:0000313" key="20">
    <source>
        <dbReference type="Proteomes" id="UP000180235"/>
    </source>
</evidence>
<dbReference type="GO" id="GO:0046872">
    <property type="term" value="F:metal ion binding"/>
    <property type="evidence" value="ECO:0007669"/>
    <property type="project" value="UniProtKB-KW"/>
</dbReference>
<protein>
    <recommendedName>
        <fullName evidence="3 15">DNA ligase</fullName>
        <ecNumber evidence="2 15">6.5.1.2</ecNumber>
    </recommendedName>
    <alternativeName>
        <fullName evidence="15">Polydeoxyribonucleotide synthase [NAD(+)]</fullName>
    </alternativeName>
</protein>
<dbReference type="FunFam" id="2.40.50.140:FF:000012">
    <property type="entry name" value="DNA ligase"/>
    <property type="match status" value="1"/>
</dbReference>
<dbReference type="SUPFAM" id="SSF56091">
    <property type="entry name" value="DNA ligase/mRNA capping enzyme, catalytic domain"/>
    <property type="match status" value="1"/>
</dbReference>
<dbReference type="SMART" id="SM00532">
    <property type="entry name" value="LIGANc"/>
    <property type="match status" value="1"/>
</dbReference>
<dbReference type="GO" id="GO:0006260">
    <property type="term" value="P:DNA replication"/>
    <property type="evidence" value="ECO:0007669"/>
    <property type="project" value="UniProtKB-KW"/>
</dbReference>
<evidence type="ECO:0000256" key="14">
    <source>
        <dbReference type="ARBA" id="ARBA00060881"/>
    </source>
</evidence>
<name>A0A1J0AC10_9CYAN</name>
<dbReference type="GO" id="GO:0006281">
    <property type="term" value="P:DNA repair"/>
    <property type="evidence" value="ECO:0007669"/>
    <property type="project" value="UniProtKB-KW"/>
</dbReference>
<evidence type="ECO:0000256" key="11">
    <source>
        <dbReference type="ARBA" id="ARBA00023204"/>
    </source>
</evidence>
<evidence type="ECO:0000256" key="10">
    <source>
        <dbReference type="ARBA" id="ARBA00023027"/>
    </source>
</evidence>